<dbReference type="OrthoDB" id="994369at2759"/>
<dbReference type="STRING" id="51240.A0A2I4FJD3"/>
<proteinExistence type="predicted"/>
<keyword evidence="1" id="KW-1185">Reference proteome</keyword>
<dbReference type="AlphaFoldDB" id="A0A2I4FJD3"/>
<dbReference type="InterPro" id="IPR000477">
    <property type="entry name" value="RT_dom"/>
</dbReference>
<dbReference type="Proteomes" id="UP000235220">
    <property type="component" value="Chromosome 3"/>
</dbReference>
<name>A0A2I4FJD3_JUGRE</name>
<dbReference type="GeneID" id="108999323"/>
<reference evidence="2" key="1">
    <citation type="submission" date="2025-08" db="UniProtKB">
        <authorList>
            <consortium name="RefSeq"/>
        </authorList>
    </citation>
    <scope>IDENTIFICATION</scope>
    <source>
        <tissue evidence="2">Leaves</tissue>
    </source>
</reference>
<dbReference type="PROSITE" id="PS50878">
    <property type="entry name" value="RT_POL"/>
    <property type="match status" value="1"/>
</dbReference>
<organism evidence="1 2">
    <name type="scientific">Juglans regia</name>
    <name type="common">English walnut</name>
    <dbReference type="NCBI Taxonomy" id="51240"/>
    <lineage>
        <taxon>Eukaryota</taxon>
        <taxon>Viridiplantae</taxon>
        <taxon>Streptophyta</taxon>
        <taxon>Embryophyta</taxon>
        <taxon>Tracheophyta</taxon>
        <taxon>Spermatophyta</taxon>
        <taxon>Magnoliopsida</taxon>
        <taxon>eudicotyledons</taxon>
        <taxon>Gunneridae</taxon>
        <taxon>Pentapetalae</taxon>
        <taxon>rosids</taxon>
        <taxon>fabids</taxon>
        <taxon>Fagales</taxon>
        <taxon>Juglandaceae</taxon>
        <taxon>Juglans</taxon>
    </lineage>
</organism>
<gene>
    <name evidence="2" type="primary">LOC108999323</name>
</gene>
<accession>A0A2I4FJD3</accession>
<dbReference type="Gramene" id="Jr03_19770_p1">
    <property type="protein sequence ID" value="cds.Jr03_19770_p1"/>
    <property type="gene ID" value="Jr03_19770"/>
</dbReference>
<dbReference type="RefSeq" id="XP_018831754.2">
    <property type="nucleotide sequence ID" value="XM_018976209.2"/>
</dbReference>
<dbReference type="KEGG" id="jre:108999323"/>
<dbReference type="PANTHER" id="PTHR33116">
    <property type="entry name" value="REVERSE TRANSCRIPTASE ZINC-BINDING DOMAIN-CONTAINING PROTEIN-RELATED-RELATED"/>
    <property type="match status" value="1"/>
</dbReference>
<evidence type="ECO:0000313" key="1">
    <source>
        <dbReference type="Proteomes" id="UP000235220"/>
    </source>
</evidence>
<dbReference type="PANTHER" id="PTHR33116:SF78">
    <property type="entry name" value="OS12G0587133 PROTEIN"/>
    <property type="match status" value="1"/>
</dbReference>
<protein>
    <submittedName>
        <fullName evidence="2">Uncharacterized protein LOC108999323</fullName>
    </submittedName>
</protein>
<sequence>MEKAYDHVNWYFLLYLLGRCGFWVRWYIATTKFSILVNGNPVGFLNSSRDLRQGDSLFPLLFVIVMEALSRMLTTLVNNRFVDGFSVGDPNMGNLNTSHLQFADDRLIFCEVDKNHIQALRALLLCFEAASVLKVDFDKSELVPAGNIRNIRKLANTLRCKVSALPMNYLGLPLGAALRAKSIWDTVIKKIERRLAGFRVSCEKDASVVDLMEISRDQV</sequence>
<dbReference type="Pfam" id="PF00078">
    <property type="entry name" value="RVT_1"/>
    <property type="match status" value="1"/>
</dbReference>
<evidence type="ECO:0000313" key="2">
    <source>
        <dbReference type="RefSeq" id="XP_018831754.2"/>
    </source>
</evidence>